<keyword evidence="1" id="KW-1133">Transmembrane helix</keyword>
<comment type="caution">
    <text evidence="2">The sequence shown here is derived from an EMBL/GenBank/DDBJ whole genome shotgun (WGS) entry which is preliminary data.</text>
</comment>
<protein>
    <submittedName>
        <fullName evidence="2">DUF4345 family protein</fullName>
    </submittedName>
</protein>
<sequence>MTVRFHSIVSRIYPVIAGCIFLGLGAVTLIHPEILGYYAINLDQPSARTAVRAMIGGGEIGIAFILLLGGYMALSSRQRSLIAAVIFIFVGLSRLLGAYVEEIDQLTIQPFREAAIEITLGALGFWAARCSDAGLAGGHVSYSDDTD</sequence>
<evidence type="ECO:0000313" key="3">
    <source>
        <dbReference type="Proteomes" id="UP000561181"/>
    </source>
</evidence>
<dbReference type="RefSeq" id="WP_170013118.1">
    <property type="nucleotide sequence ID" value="NZ_JABCRE010000003.1"/>
</dbReference>
<dbReference type="EMBL" id="JABCRE010000003">
    <property type="protein sequence ID" value="NMW32483.1"/>
    <property type="molecule type" value="Genomic_DNA"/>
</dbReference>
<dbReference type="Pfam" id="PF14248">
    <property type="entry name" value="DUF4345"/>
    <property type="match status" value="1"/>
</dbReference>
<evidence type="ECO:0000256" key="1">
    <source>
        <dbReference type="SAM" id="Phobius"/>
    </source>
</evidence>
<dbReference type="AlphaFoldDB" id="A0A848QP90"/>
<proteinExistence type="predicted"/>
<evidence type="ECO:0000313" key="2">
    <source>
        <dbReference type="EMBL" id="NMW32483.1"/>
    </source>
</evidence>
<reference evidence="2 3" key="1">
    <citation type="submission" date="2020-04" db="EMBL/GenBank/DDBJ databases">
        <authorList>
            <person name="Liu A."/>
        </authorList>
    </citation>
    <scope>NUCLEOTIDE SEQUENCE [LARGE SCALE GENOMIC DNA]</scope>
    <source>
        <strain evidence="2 3">RZ02</strain>
    </source>
</reference>
<feature type="transmembrane region" description="Helical" evidence="1">
    <location>
        <begin position="12"/>
        <end position="30"/>
    </location>
</feature>
<name>A0A848QP90_9SPHN</name>
<accession>A0A848QP90</accession>
<dbReference type="InterPro" id="IPR025597">
    <property type="entry name" value="DUF4345"/>
</dbReference>
<dbReference type="Proteomes" id="UP000561181">
    <property type="component" value="Unassembled WGS sequence"/>
</dbReference>
<organism evidence="2 3">
    <name type="scientific">Pontixanthobacter rizhaonensis</name>
    <dbReference type="NCBI Taxonomy" id="2730337"/>
    <lineage>
        <taxon>Bacteria</taxon>
        <taxon>Pseudomonadati</taxon>
        <taxon>Pseudomonadota</taxon>
        <taxon>Alphaproteobacteria</taxon>
        <taxon>Sphingomonadales</taxon>
        <taxon>Erythrobacteraceae</taxon>
        <taxon>Pontixanthobacter</taxon>
    </lineage>
</organism>
<keyword evidence="1" id="KW-0812">Transmembrane</keyword>
<feature type="transmembrane region" description="Helical" evidence="1">
    <location>
        <begin position="50"/>
        <end position="74"/>
    </location>
</feature>
<gene>
    <name evidence="2" type="ORF">HKD42_10460</name>
</gene>
<keyword evidence="1" id="KW-0472">Membrane</keyword>
<keyword evidence="3" id="KW-1185">Reference proteome</keyword>
<feature type="transmembrane region" description="Helical" evidence="1">
    <location>
        <begin position="81"/>
        <end position="100"/>
    </location>
</feature>